<evidence type="ECO:0000256" key="1">
    <source>
        <dbReference type="ARBA" id="ARBA00008791"/>
    </source>
</evidence>
<evidence type="ECO:0000259" key="2">
    <source>
        <dbReference type="Pfam" id="PF00582"/>
    </source>
</evidence>
<comment type="similarity">
    <text evidence="1">Belongs to the universal stress protein A family.</text>
</comment>
<organism evidence="3 4">
    <name type="scientific">Pontibacillus yanchengensis Y32</name>
    <dbReference type="NCBI Taxonomy" id="1385514"/>
    <lineage>
        <taxon>Bacteria</taxon>
        <taxon>Bacillati</taxon>
        <taxon>Bacillota</taxon>
        <taxon>Bacilli</taxon>
        <taxon>Bacillales</taxon>
        <taxon>Bacillaceae</taxon>
        <taxon>Pontibacillus</taxon>
    </lineage>
</organism>
<comment type="caution">
    <text evidence="3">The sequence shown here is derived from an EMBL/GenBank/DDBJ whole genome shotgun (WGS) entry which is preliminary data.</text>
</comment>
<name>A0A0A2TEP5_9BACI</name>
<dbReference type="InterPro" id="IPR014729">
    <property type="entry name" value="Rossmann-like_a/b/a_fold"/>
</dbReference>
<proteinExistence type="inferred from homology"/>
<protein>
    <submittedName>
        <fullName evidence="3">Universal stress protein UspA</fullName>
    </submittedName>
</protein>
<feature type="domain" description="UspA" evidence="2">
    <location>
        <begin position="1"/>
        <end position="141"/>
    </location>
</feature>
<evidence type="ECO:0000313" key="4">
    <source>
        <dbReference type="Proteomes" id="UP000030147"/>
    </source>
</evidence>
<dbReference type="Gene3D" id="3.40.50.620">
    <property type="entry name" value="HUPs"/>
    <property type="match status" value="1"/>
</dbReference>
<reference evidence="3 4" key="1">
    <citation type="journal article" date="2015" name="Stand. Genomic Sci.">
        <title>High quality draft genome sequence of the moderately halophilic bacterium Pontibacillus yanchengensis Y32(T) and comparison among Pontibacillus genomes.</title>
        <authorList>
            <person name="Huang J."/>
            <person name="Qiao Z.X."/>
            <person name="Tang J.W."/>
            <person name="Wang G."/>
        </authorList>
    </citation>
    <scope>NUCLEOTIDE SEQUENCE [LARGE SCALE GENOMIC DNA]</scope>
    <source>
        <strain evidence="3 4">Y32</strain>
    </source>
</reference>
<dbReference type="AlphaFoldDB" id="A0A0A2TEP5"/>
<accession>A0A0A2TEP5</accession>
<dbReference type="Proteomes" id="UP000030147">
    <property type="component" value="Unassembled WGS sequence"/>
</dbReference>
<keyword evidence="4" id="KW-1185">Reference proteome</keyword>
<dbReference type="EMBL" id="AVBF01000003">
    <property type="protein sequence ID" value="KGP74302.1"/>
    <property type="molecule type" value="Genomic_DNA"/>
</dbReference>
<sequence length="141" mass="15487">MVMKCLVAYDGSELSRKALEQAMYQNHDGAPIEVHIVTVVSPNGPYTNPGLYQSIENSLMEKAKAELDSTVEEIQDIYNVTINIEVLTGNPGNSIAKYAKENDIEMIIIGSRGLGNIRGFFLGSVSHRVVQQADCQVMIVK</sequence>
<dbReference type="SUPFAM" id="SSF52402">
    <property type="entry name" value="Adenine nucleotide alpha hydrolases-like"/>
    <property type="match status" value="1"/>
</dbReference>
<dbReference type="eggNOG" id="COG0589">
    <property type="taxonomic scope" value="Bacteria"/>
</dbReference>
<dbReference type="CDD" id="cd00293">
    <property type="entry name" value="USP-like"/>
    <property type="match status" value="1"/>
</dbReference>
<dbReference type="PRINTS" id="PR01438">
    <property type="entry name" value="UNVRSLSTRESS"/>
</dbReference>
<dbReference type="Pfam" id="PF00582">
    <property type="entry name" value="Usp"/>
    <property type="match status" value="1"/>
</dbReference>
<dbReference type="InterPro" id="IPR006015">
    <property type="entry name" value="Universal_stress_UspA"/>
</dbReference>
<dbReference type="PANTHER" id="PTHR46268">
    <property type="entry name" value="STRESS RESPONSE PROTEIN NHAX"/>
    <property type="match status" value="1"/>
</dbReference>
<dbReference type="PANTHER" id="PTHR46268:SF6">
    <property type="entry name" value="UNIVERSAL STRESS PROTEIN UP12"/>
    <property type="match status" value="1"/>
</dbReference>
<dbReference type="InterPro" id="IPR006016">
    <property type="entry name" value="UspA"/>
</dbReference>
<gene>
    <name evidence="3" type="ORF">N782_15230</name>
</gene>
<evidence type="ECO:0000313" key="3">
    <source>
        <dbReference type="EMBL" id="KGP74302.1"/>
    </source>
</evidence>